<dbReference type="AlphaFoldDB" id="A0A424YHF0"/>
<dbReference type="EMBL" id="QZAA01000065">
    <property type="protein sequence ID" value="RQD77546.1"/>
    <property type="molecule type" value="Genomic_DNA"/>
</dbReference>
<sequence>MSDKSCLEIVVDFLPEKMRRIIDENVETDEDIKAVVKGIKGEAVAVTDKGVHIIKEEKEHYLFPYDKINRVRVSRANRVGRFELFVEEQDEYNVKKDPHDSSYYGPDKSKNVVNFPYSKFPMFQVAKRYVRKFTGDYEVKYDFS</sequence>
<evidence type="ECO:0000313" key="2">
    <source>
        <dbReference type="Proteomes" id="UP000285138"/>
    </source>
</evidence>
<dbReference type="Proteomes" id="UP000285138">
    <property type="component" value="Unassembled WGS sequence"/>
</dbReference>
<evidence type="ECO:0000313" key="1">
    <source>
        <dbReference type="EMBL" id="RQD77546.1"/>
    </source>
</evidence>
<organism evidence="1 2">
    <name type="scientific">Candidatus Syntrophonatronum acetioxidans</name>
    <dbReference type="NCBI Taxonomy" id="1795816"/>
    <lineage>
        <taxon>Bacteria</taxon>
        <taxon>Bacillati</taxon>
        <taxon>Bacillota</taxon>
        <taxon>Clostridia</taxon>
        <taxon>Eubacteriales</taxon>
        <taxon>Syntrophomonadaceae</taxon>
        <taxon>Candidatus Syntrophonatronum</taxon>
    </lineage>
</organism>
<comment type="caution">
    <text evidence="1">The sequence shown here is derived from an EMBL/GenBank/DDBJ whole genome shotgun (WGS) entry which is preliminary data.</text>
</comment>
<protein>
    <submittedName>
        <fullName evidence="1">Uncharacterized protein</fullName>
    </submittedName>
</protein>
<gene>
    <name evidence="1" type="ORF">D5R97_02095</name>
</gene>
<accession>A0A424YHF0</accession>
<proteinExistence type="predicted"/>
<name>A0A424YHF0_9FIRM</name>
<reference evidence="1 2" key="1">
    <citation type="submission" date="2018-08" db="EMBL/GenBank/DDBJ databases">
        <title>The metabolism and importance of syntrophic acetate oxidation coupled to methane or sulfide production in haloalkaline environments.</title>
        <authorList>
            <person name="Timmers P.H.A."/>
            <person name="Vavourakis C.D."/>
            <person name="Sorokin D.Y."/>
            <person name="Sinninghe Damste J.S."/>
            <person name="Muyzer G."/>
            <person name="Stams A.J.M."/>
            <person name="Plugge C.M."/>
        </authorList>
    </citation>
    <scope>NUCLEOTIDE SEQUENCE [LARGE SCALE GENOMIC DNA]</scope>
    <source>
        <strain evidence="1">MSAO_Bac1</strain>
    </source>
</reference>